<comment type="caution">
    <text evidence="1">The sequence shown here is derived from an EMBL/GenBank/DDBJ whole genome shotgun (WGS) entry which is preliminary data.</text>
</comment>
<sequence>MFPIDWFATESNPIFPSSACERDDEVLQAWWRLARWQVSAMGGQRALLE</sequence>
<organism evidence="1 2">
    <name type="scientific">Halomonas dongshanensis</name>
    <dbReference type="NCBI Taxonomy" id="2890835"/>
    <lineage>
        <taxon>Bacteria</taxon>
        <taxon>Pseudomonadati</taxon>
        <taxon>Pseudomonadota</taxon>
        <taxon>Gammaproteobacteria</taxon>
        <taxon>Oceanospirillales</taxon>
        <taxon>Halomonadaceae</taxon>
        <taxon>Halomonas</taxon>
    </lineage>
</organism>
<reference evidence="1" key="1">
    <citation type="submission" date="2021-11" db="EMBL/GenBank/DDBJ databases">
        <title>Halomonas sp., isolated from a coastal aquaculture zone in Dongshan Bay.</title>
        <authorList>
            <person name="Lin W."/>
        </authorList>
    </citation>
    <scope>NUCLEOTIDE SEQUENCE</scope>
    <source>
        <strain evidence="1">Yzlin-01</strain>
    </source>
</reference>
<evidence type="ECO:0000313" key="1">
    <source>
        <dbReference type="EMBL" id="MCS2608594.1"/>
    </source>
</evidence>
<dbReference type="EMBL" id="JAJISC010000002">
    <property type="protein sequence ID" value="MCS2608594.1"/>
    <property type="molecule type" value="Genomic_DNA"/>
</dbReference>
<protein>
    <submittedName>
        <fullName evidence="1">Uncharacterized protein</fullName>
    </submittedName>
</protein>
<keyword evidence="2" id="KW-1185">Reference proteome</keyword>
<dbReference type="RefSeq" id="WP_259035105.1">
    <property type="nucleotide sequence ID" value="NZ_JAJISC010000002.1"/>
</dbReference>
<name>A0ABT2EAI8_9GAMM</name>
<proteinExistence type="predicted"/>
<gene>
    <name evidence="1" type="ORF">LLY24_04570</name>
</gene>
<evidence type="ECO:0000313" key="2">
    <source>
        <dbReference type="Proteomes" id="UP001165542"/>
    </source>
</evidence>
<dbReference type="Proteomes" id="UP001165542">
    <property type="component" value="Unassembled WGS sequence"/>
</dbReference>
<accession>A0ABT2EAI8</accession>